<comment type="caution">
    <text evidence="1">The sequence shown here is derived from an EMBL/GenBank/DDBJ whole genome shotgun (WGS) entry which is preliminary data.</text>
</comment>
<dbReference type="Proteomes" id="UP000006263">
    <property type="component" value="Unassembled WGS sequence"/>
</dbReference>
<evidence type="ECO:0000313" key="1">
    <source>
        <dbReference type="EMBL" id="GAC23504.1"/>
    </source>
</evidence>
<gene>
    <name evidence="1" type="ORF">GMES_1205</name>
</gene>
<dbReference type="AlphaFoldDB" id="K6XSA7"/>
<protein>
    <submittedName>
        <fullName evidence="1">Uncharacterized protein</fullName>
    </submittedName>
</protein>
<reference evidence="1 2" key="1">
    <citation type="journal article" date="2017" name="Antonie Van Leeuwenhoek">
        <title>Rhizobium rhizosphaerae sp. nov., a novel species isolated from rice rhizosphere.</title>
        <authorList>
            <person name="Zhao J.J."/>
            <person name="Zhang J."/>
            <person name="Zhang R.J."/>
            <person name="Zhang C.W."/>
            <person name="Yin H.Q."/>
            <person name="Zhang X.X."/>
        </authorList>
    </citation>
    <scope>NUCLEOTIDE SEQUENCE [LARGE SCALE GENOMIC DNA]</scope>
    <source>
        <strain evidence="1 2">KMM 241</strain>
    </source>
</reference>
<accession>K6XSA7</accession>
<dbReference type="eggNOG" id="ENOG502Z801">
    <property type="taxonomic scope" value="Bacteria"/>
</dbReference>
<dbReference type="EMBL" id="BAEP01000023">
    <property type="protein sequence ID" value="GAC23504.1"/>
    <property type="molecule type" value="Genomic_DNA"/>
</dbReference>
<evidence type="ECO:0000313" key="2">
    <source>
        <dbReference type="Proteomes" id="UP000006263"/>
    </source>
</evidence>
<proteinExistence type="predicted"/>
<name>K6XSA7_9ALTE</name>
<dbReference type="RefSeq" id="WP_006991655.1">
    <property type="nucleotide sequence ID" value="NZ_BAEP01000023.1"/>
</dbReference>
<sequence>MTSSITFSNTNWNTQFQRYFDIAIRYEGGVNNNQIGKARLNITVLLTARFGLTSPTIISALYQISKRQALEHLNKLVKRKLLILVETHRSMDGRIYIVDFSGAKFAQELMAMPVPFRRFSPPERGVNQNTIMHDLMNTYILLKMAHEVSRATPEHYVYGGLMTEREFKKLMTQTDTRTVDGLILEQIQEGNCIVAIEIENSFKTKAQRSSILLRYLSALKANIYGKVFMISQSYEILDDIRRLHSQLYTELTQVRSQQTKQPLMTSRDADLLEGAIVYRTKYCDELRQLFYE</sequence>
<organism evidence="1 2">
    <name type="scientific">Paraglaciecola mesophila KMM 241</name>
    <dbReference type="NCBI Taxonomy" id="1128912"/>
    <lineage>
        <taxon>Bacteria</taxon>
        <taxon>Pseudomonadati</taxon>
        <taxon>Pseudomonadota</taxon>
        <taxon>Gammaproteobacteria</taxon>
        <taxon>Alteromonadales</taxon>
        <taxon>Alteromonadaceae</taxon>
        <taxon>Paraglaciecola</taxon>
    </lineage>
</organism>